<evidence type="ECO:0000256" key="4">
    <source>
        <dbReference type="ARBA" id="ARBA00022475"/>
    </source>
</evidence>
<comment type="caution">
    <text evidence="13">The sequence shown here is derived from an EMBL/GenBank/DDBJ whole genome shotgun (WGS) entry which is preliminary data.</text>
</comment>
<feature type="transmembrane region" description="Helical" evidence="12">
    <location>
        <begin position="100"/>
        <end position="119"/>
    </location>
</feature>
<feature type="transmembrane region" description="Helical" evidence="12">
    <location>
        <begin position="162"/>
        <end position="184"/>
    </location>
</feature>
<dbReference type="AlphaFoldDB" id="A0A147K8W5"/>
<evidence type="ECO:0000256" key="6">
    <source>
        <dbReference type="ARBA" id="ARBA00022692"/>
    </source>
</evidence>
<dbReference type="STRING" id="1150625.Q75_08750"/>
<keyword evidence="6 12" id="KW-0812">Transmembrane</keyword>
<evidence type="ECO:0000256" key="7">
    <source>
        <dbReference type="ARBA" id="ARBA00022801"/>
    </source>
</evidence>
<sequence>MFILLSAGIAPGLAFLSYLYLKDDYDKETAKNIFFAFIYGALVTFPIMFIQSVLAYEGFTFSPLTDAFIYSALLEEFFKWFILFFLIVSMIKLQDSYDGIVMGASVSLGFASAENFLYLLSNGIETAFGRALFPVSSHALIGIVMGYYIGKFASKQTNPKEIQFLFLSLFIPVFLHGSYDYLILTHLKDWPYYVLPFMFFLWWFALRKVKNAHQLMTVETLKSPYNIKEV</sequence>
<dbReference type="GO" id="GO:0006508">
    <property type="term" value="P:proteolysis"/>
    <property type="evidence" value="ECO:0007669"/>
    <property type="project" value="UniProtKB-KW"/>
</dbReference>
<dbReference type="PIRSF" id="PIRSF016933">
    <property type="entry name" value="PrsW"/>
    <property type="match status" value="1"/>
</dbReference>
<evidence type="ECO:0000313" key="14">
    <source>
        <dbReference type="Proteomes" id="UP000074108"/>
    </source>
</evidence>
<dbReference type="PANTHER" id="PTHR36844">
    <property type="entry name" value="PROTEASE PRSW"/>
    <property type="match status" value="1"/>
</dbReference>
<keyword evidence="9 11" id="KW-0472">Membrane</keyword>
<evidence type="ECO:0000256" key="3">
    <source>
        <dbReference type="ARBA" id="ARBA00018997"/>
    </source>
</evidence>
<dbReference type="GO" id="GO:0008233">
    <property type="term" value="F:peptidase activity"/>
    <property type="evidence" value="ECO:0007669"/>
    <property type="project" value="UniProtKB-KW"/>
</dbReference>
<feature type="transmembrane region" description="Helical" evidence="12">
    <location>
        <begin position="190"/>
        <end position="206"/>
    </location>
</feature>
<comment type="function">
    <text evidence="11">Involved in the degradation of specific anti-sigma factors.</text>
</comment>
<dbReference type="InterPro" id="IPR026898">
    <property type="entry name" value="PrsW"/>
</dbReference>
<dbReference type="NCBIfam" id="NF033739">
    <property type="entry name" value="intramemb_PrsW"/>
    <property type="match status" value="1"/>
</dbReference>
<evidence type="ECO:0000256" key="11">
    <source>
        <dbReference type="PIRNR" id="PIRNR016933"/>
    </source>
</evidence>
<evidence type="ECO:0000256" key="9">
    <source>
        <dbReference type="ARBA" id="ARBA00023136"/>
    </source>
</evidence>
<dbReference type="OrthoDB" id="5504276at2"/>
<dbReference type="Pfam" id="PF13367">
    <property type="entry name" value="PrsW-protease"/>
    <property type="match status" value="1"/>
</dbReference>
<feature type="transmembrane region" description="Helical" evidence="12">
    <location>
        <begin position="131"/>
        <end position="150"/>
    </location>
</feature>
<proteinExistence type="inferred from homology"/>
<dbReference type="EMBL" id="LDYG01000028">
    <property type="protein sequence ID" value="KUP06598.1"/>
    <property type="molecule type" value="Genomic_DNA"/>
</dbReference>
<dbReference type="Proteomes" id="UP000074108">
    <property type="component" value="Unassembled WGS sequence"/>
</dbReference>
<evidence type="ECO:0000256" key="10">
    <source>
        <dbReference type="ARBA" id="ARBA00030345"/>
    </source>
</evidence>
<comment type="subcellular location">
    <subcellularLocation>
        <location evidence="1">Cell membrane</location>
        <topology evidence="1">Multi-pass membrane protein</topology>
    </subcellularLocation>
</comment>
<dbReference type="PANTHER" id="PTHR36844:SF1">
    <property type="entry name" value="PROTEASE PRSW"/>
    <property type="match status" value="1"/>
</dbReference>
<comment type="similarity">
    <text evidence="2 11">Belongs to the protease PrsW family.</text>
</comment>
<keyword evidence="7 11" id="KW-0378">Hydrolase</keyword>
<evidence type="ECO:0000256" key="2">
    <source>
        <dbReference type="ARBA" id="ARBA00009165"/>
    </source>
</evidence>
<evidence type="ECO:0000256" key="12">
    <source>
        <dbReference type="SAM" id="Phobius"/>
    </source>
</evidence>
<organism evidence="13 14">
    <name type="scientific">Bacillus coahuilensis p1.1.43</name>
    <dbReference type="NCBI Taxonomy" id="1150625"/>
    <lineage>
        <taxon>Bacteria</taxon>
        <taxon>Bacillati</taxon>
        <taxon>Bacillota</taxon>
        <taxon>Bacilli</taxon>
        <taxon>Bacillales</taxon>
        <taxon>Bacillaceae</taxon>
        <taxon>Bacillus</taxon>
    </lineage>
</organism>
<dbReference type="RefSeq" id="WP_059351117.1">
    <property type="nucleotide sequence ID" value="NZ_LDYG01000028.1"/>
</dbReference>
<dbReference type="GO" id="GO:0005886">
    <property type="term" value="C:plasma membrane"/>
    <property type="evidence" value="ECO:0007669"/>
    <property type="project" value="UniProtKB-SubCell"/>
</dbReference>
<dbReference type="PATRIC" id="fig|1150625.3.peg.1853"/>
<evidence type="ECO:0000256" key="5">
    <source>
        <dbReference type="ARBA" id="ARBA00022670"/>
    </source>
</evidence>
<dbReference type="EC" id="3.4.-.-" evidence="11"/>
<evidence type="ECO:0000313" key="13">
    <source>
        <dbReference type="EMBL" id="KUP06598.1"/>
    </source>
</evidence>
<dbReference type="InterPro" id="IPR023596">
    <property type="entry name" value="Peptidase_PrsW_arch/bac"/>
</dbReference>
<gene>
    <name evidence="13" type="ORF">Q75_08750</name>
</gene>
<protein>
    <recommendedName>
        <fullName evidence="3 11">Protease PrsW</fullName>
        <ecNumber evidence="11">3.4.-.-</ecNumber>
    </recommendedName>
    <alternativeName>
        <fullName evidence="10 11">Protease responsible for activating sigma-W</fullName>
    </alternativeName>
</protein>
<reference evidence="13 14" key="1">
    <citation type="journal article" date="2016" name="Front. Microbiol.">
        <title>Microevolution Analysis of Bacillus coahuilensis Unveils Differences in Phosphorus Acquisition Strategies and Their Regulation.</title>
        <authorList>
            <person name="Gomez-Lunar Z."/>
            <person name="Hernandez-Gonzalez I."/>
            <person name="Rodriguez-Torres M.D."/>
            <person name="Souza V."/>
            <person name="Olmedo-Alvarez G."/>
        </authorList>
    </citation>
    <scope>NUCLEOTIDE SEQUENCE [LARGE SCALE GENOMIC DNA]</scope>
    <source>
        <strain evidence="14">p1.1.43</strain>
    </source>
</reference>
<feature type="transmembrane region" description="Helical" evidence="12">
    <location>
        <begin position="6"/>
        <end position="21"/>
    </location>
</feature>
<keyword evidence="5 11" id="KW-0645">Protease</keyword>
<feature type="transmembrane region" description="Helical" evidence="12">
    <location>
        <begin position="33"/>
        <end position="56"/>
    </location>
</feature>
<accession>A0A147K8W5</accession>
<name>A0A147K8W5_9BACI</name>
<keyword evidence="14" id="KW-1185">Reference proteome</keyword>
<evidence type="ECO:0000256" key="8">
    <source>
        <dbReference type="ARBA" id="ARBA00022989"/>
    </source>
</evidence>
<evidence type="ECO:0000256" key="1">
    <source>
        <dbReference type="ARBA" id="ARBA00004651"/>
    </source>
</evidence>
<keyword evidence="8 12" id="KW-1133">Transmembrane helix</keyword>
<keyword evidence="4 11" id="KW-1003">Cell membrane</keyword>
<feature type="transmembrane region" description="Helical" evidence="12">
    <location>
        <begin position="68"/>
        <end position="88"/>
    </location>
</feature>